<dbReference type="AlphaFoldDB" id="A0A4Q7VZR6"/>
<sequence length="152" mass="15979">MHSMRTAISLVVASLLAACGGGEASSETRNVPFTTVAQSGNSGVTAGEGVVARNQAEFNTVWARFSSNLLPPPQAPAIDFGSQQVVGYFLGSRPNGCYSMSITRVTQSDDRLVVSYKEQVPAAGAICTMQVVNPAHLVAVPLSPLHVEFRAE</sequence>
<proteinExistence type="predicted"/>
<name>A0A4Q7VZR6_9BURK</name>
<comment type="caution">
    <text evidence="3">The sequence shown here is derived from an EMBL/GenBank/DDBJ whole genome shotgun (WGS) entry which is preliminary data.</text>
</comment>
<evidence type="ECO:0000313" key="4">
    <source>
        <dbReference type="Proteomes" id="UP000293671"/>
    </source>
</evidence>
<evidence type="ECO:0000259" key="2">
    <source>
        <dbReference type="Pfam" id="PF14343"/>
    </source>
</evidence>
<dbReference type="Proteomes" id="UP000293671">
    <property type="component" value="Unassembled WGS sequence"/>
</dbReference>
<evidence type="ECO:0000256" key="1">
    <source>
        <dbReference type="SAM" id="SignalP"/>
    </source>
</evidence>
<feature type="domain" description="PrcB C-terminal" evidence="2">
    <location>
        <begin position="85"/>
        <end position="141"/>
    </location>
</feature>
<organism evidence="3 4">
    <name type="scientific">Rivibacter subsaxonicus</name>
    <dbReference type="NCBI Taxonomy" id="457575"/>
    <lineage>
        <taxon>Bacteria</taxon>
        <taxon>Pseudomonadati</taxon>
        <taxon>Pseudomonadota</taxon>
        <taxon>Betaproteobacteria</taxon>
        <taxon>Burkholderiales</taxon>
        <taxon>Rivibacter</taxon>
    </lineage>
</organism>
<dbReference type="PROSITE" id="PS51257">
    <property type="entry name" value="PROKAR_LIPOPROTEIN"/>
    <property type="match status" value="1"/>
</dbReference>
<accession>A0A4Q7VZR6</accession>
<reference evidence="3 4" key="1">
    <citation type="submission" date="2019-02" db="EMBL/GenBank/DDBJ databases">
        <title>Genomic Encyclopedia of Type Strains, Phase IV (KMG-IV): sequencing the most valuable type-strain genomes for metagenomic binning, comparative biology and taxonomic classification.</title>
        <authorList>
            <person name="Goeker M."/>
        </authorList>
    </citation>
    <scope>NUCLEOTIDE SEQUENCE [LARGE SCALE GENOMIC DNA]</scope>
    <source>
        <strain evidence="3 4">DSM 19570</strain>
    </source>
</reference>
<dbReference type="InterPro" id="IPR025748">
    <property type="entry name" value="PrcB_C_dom"/>
</dbReference>
<dbReference type="EMBL" id="SHKP01000004">
    <property type="protein sequence ID" value="RZU02213.1"/>
    <property type="molecule type" value="Genomic_DNA"/>
</dbReference>
<evidence type="ECO:0000313" key="3">
    <source>
        <dbReference type="EMBL" id="RZU02213.1"/>
    </source>
</evidence>
<feature type="chain" id="PRO_5020232547" description="PrcB C-terminal domain-containing protein" evidence="1">
    <location>
        <begin position="25"/>
        <end position="152"/>
    </location>
</feature>
<protein>
    <recommendedName>
        <fullName evidence="2">PrcB C-terminal domain-containing protein</fullName>
    </recommendedName>
</protein>
<keyword evidence="1" id="KW-0732">Signal</keyword>
<dbReference type="Pfam" id="PF14343">
    <property type="entry name" value="PrcB_C"/>
    <property type="match status" value="1"/>
</dbReference>
<feature type="signal peptide" evidence="1">
    <location>
        <begin position="1"/>
        <end position="24"/>
    </location>
</feature>
<gene>
    <name evidence="3" type="ORF">EV670_0234</name>
</gene>
<keyword evidence="4" id="KW-1185">Reference proteome</keyword>